<gene>
    <name evidence="4" type="ORF">FCC1311_071632</name>
</gene>
<feature type="region of interest" description="Disordered" evidence="1">
    <location>
        <begin position="907"/>
        <end position="991"/>
    </location>
</feature>
<feature type="transmembrane region" description="Helical" evidence="2">
    <location>
        <begin position="264"/>
        <end position="283"/>
    </location>
</feature>
<feature type="compositionally biased region" description="Polar residues" evidence="1">
    <location>
        <begin position="916"/>
        <end position="929"/>
    </location>
</feature>
<feature type="transmembrane region" description="Helical" evidence="2">
    <location>
        <begin position="149"/>
        <end position="168"/>
    </location>
</feature>
<feature type="compositionally biased region" description="Basic and acidic residues" evidence="1">
    <location>
        <begin position="961"/>
        <end position="978"/>
    </location>
</feature>
<keyword evidence="2" id="KW-1133">Transmembrane helix</keyword>
<dbReference type="NCBIfam" id="TIGR00229">
    <property type="entry name" value="sensory_box"/>
    <property type="match status" value="1"/>
</dbReference>
<dbReference type="Pfam" id="PF25474">
    <property type="entry name" value="TPR_TmcB"/>
    <property type="match status" value="1"/>
</dbReference>
<evidence type="ECO:0000259" key="3">
    <source>
        <dbReference type="Pfam" id="PF25474"/>
    </source>
</evidence>
<evidence type="ECO:0000313" key="5">
    <source>
        <dbReference type="Proteomes" id="UP000241890"/>
    </source>
</evidence>
<dbReference type="Proteomes" id="UP000241890">
    <property type="component" value="Unassembled WGS sequence"/>
</dbReference>
<feature type="region of interest" description="Disordered" evidence="1">
    <location>
        <begin position="1360"/>
        <end position="1392"/>
    </location>
</feature>
<dbReference type="OrthoDB" id="542352at2759"/>
<evidence type="ECO:0000256" key="1">
    <source>
        <dbReference type="SAM" id="MobiDB-lite"/>
    </source>
</evidence>
<protein>
    <submittedName>
        <fullName evidence="4">Tiny macrocysts protein B</fullName>
    </submittedName>
</protein>
<feature type="transmembrane region" description="Helical" evidence="2">
    <location>
        <begin position="1419"/>
        <end position="1446"/>
    </location>
</feature>
<organism evidence="4 5">
    <name type="scientific">Hondaea fermentalgiana</name>
    <dbReference type="NCBI Taxonomy" id="2315210"/>
    <lineage>
        <taxon>Eukaryota</taxon>
        <taxon>Sar</taxon>
        <taxon>Stramenopiles</taxon>
        <taxon>Bigyra</taxon>
        <taxon>Labyrinthulomycetes</taxon>
        <taxon>Thraustochytrida</taxon>
        <taxon>Thraustochytriidae</taxon>
        <taxon>Hondaea</taxon>
    </lineage>
</organism>
<dbReference type="Gene3D" id="3.30.450.20">
    <property type="entry name" value="PAS domain"/>
    <property type="match status" value="1"/>
</dbReference>
<keyword evidence="5" id="KW-1185">Reference proteome</keyword>
<reference evidence="4 5" key="1">
    <citation type="submission" date="2017-12" db="EMBL/GenBank/DDBJ databases">
        <title>Sequencing, de novo assembly and annotation of complete genome of a new Thraustochytrid species, strain FCC1311.</title>
        <authorList>
            <person name="Sedici K."/>
            <person name="Godart F."/>
            <person name="Aiese Cigliano R."/>
            <person name="Sanseverino W."/>
            <person name="Barakat M."/>
            <person name="Ortet P."/>
            <person name="Marechal E."/>
            <person name="Cagnac O."/>
            <person name="Amato A."/>
        </authorList>
    </citation>
    <scope>NUCLEOTIDE SEQUENCE [LARGE SCALE GENOMIC DNA]</scope>
</reference>
<dbReference type="SUPFAM" id="SSF55785">
    <property type="entry name" value="PYP-like sensor domain (PAS domain)"/>
    <property type="match status" value="1"/>
</dbReference>
<keyword evidence="2" id="KW-0472">Membrane</keyword>
<feature type="transmembrane region" description="Helical" evidence="2">
    <location>
        <begin position="322"/>
        <end position="343"/>
    </location>
</feature>
<name>A0A2R5GJ77_9STRA</name>
<accession>A0A2R5GJ77</accession>
<dbReference type="InterPro" id="IPR057352">
    <property type="entry name" value="TPR_TmcB/C"/>
</dbReference>
<keyword evidence="2" id="KW-0812">Transmembrane</keyword>
<feature type="compositionally biased region" description="Polar residues" evidence="1">
    <location>
        <begin position="979"/>
        <end position="991"/>
    </location>
</feature>
<feature type="transmembrane region" description="Helical" evidence="2">
    <location>
        <begin position="117"/>
        <end position="142"/>
    </location>
</feature>
<feature type="transmembrane region" description="Helical" evidence="2">
    <location>
        <begin position="295"/>
        <end position="316"/>
    </location>
</feature>
<feature type="region of interest" description="Disordered" evidence="1">
    <location>
        <begin position="814"/>
        <end position="846"/>
    </location>
</feature>
<feature type="transmembrane region" description="Helical" evidence="2">
    <location>
        <begin position="1658"/>
        <end position="1675"/>
    </location>
</feature>
<proteinExistence type="predicted"/>
<evidence type="ECO:0000313" key="4">
    <source>
        <dbReference type="EMBL" id="GBG30942.1"/>
    </source>
</evidence>
<dbReference type="InterPro" id="IPR035965">
    <property type="entry name" value="PAS-like_dom_sf"/>
</dbReference>
<comment type="caution">
    <text evidence="4">The sequence shown here is derived from an EMBL/GenBank/DDBJ whole genome shotgun (WGS) entry which is preliminary data.</text>
</comment>
<dbReference type="InParanoid" id="A0A2R5GJ77"/>
<evidence type="ECO:0000256" key="2">
    <source>
        <dbReference type="SAM" id="Phobius"/>
    </source>
</evidence>
<sequence length="1718" mass="191894">MIDKSHPRKYLNEALGLEQAKTDFGGEISNVRKYGSLVGKFRFGLLGVLSLLQKGQNKTSIWITGATEAMNLLQLLSFTFNVNSGFPWSEWVADKFVPILQASNLSMISSGTSSLTLTMFLASLCFVLATFGAVIYVGYAFATEGVKQLWLLTPLRLALDLLTTILYVPALDSLLQIFQCADTLSDNITCGGTVHIILGTVVAILVLIFVATSGMAVMVIIERSPASGDVGAKVHGRMHALSLGLRGLMSFTFVAIGSDNSLVLVVQIVISALILSFAYFYYMPFYSMILNKVSMAVYGTFFFSTLCLVLEMLAYSDTEDRYGAFMAFVVGAPLCWFTCDSLIGARLRKLKHTPISGVESPMVAELILRAKYPLPQTAWDKCRKEYLHLVEEQFPRSAFLAIHVSLLLRDCGKDTLRSERLMQKCKNLELQFDERFVVFKHQLDVETARSTGMEGGGAINFMAFDNHINQAQQTVMQAMEHIVSVLKHLKSGSHNQEELLRLAYKLRRTSDNANFHLEQLMRITNDSSVVFRLYSLYLEFVINDKFMASALMDQAISLEEEAERSQGGVMANLKNSIHGTMTISGEESSLGIIRSVSANLLKMLGYSNADDLVGKSINTIVPEPYRKMHDAFLAKHLNQTTEFLQRQIDIWSLHASGYAIATHLEVTSEIDQQSGEVVFHGQLYRKRVEKQDFFCVDRHSWNIHFASRGALTKVLQVPVPDKDGRIGNLRSFMDDDDFNDESFQHLLATDGEGLMRLHGINYNVESKVITKQVPPHLDKPAMDFSIVVLSIDMEMVLAPPSEACSQDLHSRYDEASVTKSSQRLRAPLSPIADGHEVDSGSDSGAEVIPDLQREDSLEGEAGSDDLVGHESDGSTAVAPGSPANDADLLDIDPDDVPTLDVLQVTGRGKAEEDIKNSSARVENGSQGSSEMDEDDTLNTKPALQRTKENQVIKLLSAEARSNSDRASKKNRVEPDSARSQKSIGAEGQQQFSRNLGASMKRVLLDSVLASPETENHSQDSASEMASTIGRKRSVYDRVQRGIARKGKQVRKYQRLTFLSALVCFVLTLTEWFIRQEAYEQGMEAITQVGNSMKRAFYLIDLAVAVSGLNIGYDNNMTMTEAQELITLIQTDSALLLETHVQVTESAVNDNNEELEQLNAEPTIPIFSSSSEGYENTSLWLAVHKVITEMDGVQEQIELDDEADSFNHACGTSCQYVLNNAPVSIFEASNKASGIYAEIAVEELAAVRTYQWMNVIFTSSAFLMYTLLVTIPTIREAYLSFDTSCTTLFQVPRGMIKRVFLESQERNTMVRERLREEFDYDFDDGEESREEGPVPLGAQSIAERSVAEEIEIVKRRNRDKLARQDSAASEDLMEVSGKSSKDPPNRVTFSGKREVRVIPARKRRERKSDKRKRKGRRKNALAFVRLVTLQSAPFLITLVYVVAVFLYENVSMSTRISLSRMVNAAGRRWVTSHNTMYFVQDGFLRMTSGEIDDESWSIWDNRTDEKWAYAEALLAKVEKSNNLLTYGNETLGIDAVQDKTSFPEQYSLLFDGACFDTCKAYPDLPMSDAARSGLMRAMEFLNDELAAGLALFELAPDMTPLERQAAMQAVAEGDQTPVEFLFLLQHTIHMISEALQKSMEYFKDHLVDIVATQVNTGRLMLVLNWGLLAIGSVFVFRRYVEVNRKMQDIQFLLVAFPSNVFDEIPKLGNTILLENEKRR</sequence>
<feature type="domain" description="TmcB/TmcC TPR repeats" evidence="3">
    <location>
        <begin position="457"/>
        <end position="564"/>
    </location>
</feature>
<dbReference type="PANTHER" id="PTHR31600:SF2">
    <property type="entry name" value="GAMETE ENRICHED GENE 10 PROTEIN-RELATED"/>
    <property type="match status" value="1"/>
</dbReference>
<feature type="region of interest" description="Disordered" evidence="1">
    <location>
        <begin position="860"/>
        <end position="894"/>
    </location>
</feature>
<dbReference type="InterPro" id="IPR052994">
    <property type="entry name" value="Tiny_macrocysts_regulators"/>
</dbReference>
<dbReference type="InterPro" id="IPR000014">
    <property type="entry name" value="PAS"/>
</dbReference>
<dbReference type="PANTHER" id="PTHR31600">
    <property type="entry name" value="TINY MACROCYSTS PROTEIN B-RELATED"/>
    <property type="match status" value="1"/>
</dbReference>
<dbReference type="EMBL" id="BEYU01000086">
    <property type="protein sequence ID" value="GBG30942.1"/>
    <property type="molecule type" value="Genomic_DNA"/>
</dbReference>
<feature type="transmembrane region" description="Helical" evidence="2">
    <location>
        <begin position="196"/>
        <end position="220"/>
    </location>
</feature>